<feature type="chain" id="PRO_5042096240" evidence="1">
    <location>
        <begin position="27"/>
        <end position="361"/>
    </location>
</feature>
<organism evidence="2 3">
    <name type="scientific">Marimonas arenosa</name>
    <dbReference type="NCBI Taxonomy" id="1795305"/>
    <lineage>
        <taxon>Bacteria</taxon>
        <taxon>Pseudomonadati</taxon>
        <taxon>Pseudomonadota</taxon>
        <taxon>Alphaproteobacteria</taxon>
        <taxon>Rhodobacterales</taxon>
        <taxon>Paracoccaceae</taxon>
        <taxon>Marimonas</taxon>
    </lineage>
</organism>
<name>A0AAE3WE80_9RHOB</name>
<evidence type="ECO:0000313" key="2">
    <source>
        <dbReference type="EMBL" id="MDQ2090145.1"/>
    </source>
</evidence>
<keyword evidence="3" id="KW-1185">Reference proteome</keyword>
<dbReference type="Proteomes" id="UP001226762">
    <property type="component" value="Unassembled WGS sequence"/>
</dbReference>
<evidence type="ECO:0000256" key="1">
    <source>
        <dbReference type="SAM" id="SignalP"/>
    </source>
</evidence>
<keyword evidence="1" id="KW-0732">Signal</keyword>
<sequence length="361" mass="39992">MPSRRPHTPLLSTAFFALLAFAAAPAQTEDRKAALEEWGDSLCTWPSGVYAWTSKTRTDFVLPDEDGPFSGTGSFSITFTQGHPDILGTKTGSASISGHVRNQEDVVFTTIWNDPIGGPGEQLSIPLEPGATRTKSWSVTNPAEGGPCSFTHSWRLVFEREKRVYDIALKGKRALANLRTYPAFDPKTGAWLDVTHRFGFAFRYDFTVRVTLERRKKDWVFVNAVVTRADATASYEQDPEIYRVVSSRCTNCGKVRALAGTSLGGSTTGQSVQLSWPSALIPSATVSAVFAYQCAEGEGQATCERNRTETSSYFDQDTDFFNRARGHDIPLQDLPPPFSESSRTEIHSKTIIHDYRVRRVE</sequence>
<protein>
    <submittedName>
        <fullName evidence="2">Uncharacterized protein</fullName>
    </submittedName>
</protein>
<accession>A0AAE3WE80</accession>
<reference evidence="2" key="2">
    <citation type="submission" date="2023-02" db="EMBL/GenBank/DDBJ databases">
        <title>'Rhodoalgimonas zhirmunskyi' gen. nov., isolated from a red alga.</title>
        <authorList>
            <person name="Nedashkovskaya O.I."/>
            <person name="Otstavnykh N.Y."/>
            <person name="Bystritskaya E.P."/>
            <person name="Balabanova L.A."/>
            <person name="Isaeva M.P."/>
        </authorList>
    </citation>
    <scope>NUCLEOTIDE SEQUENCE</scope>
    <source>
        <strain evidence="2">KCTC 52189</strain>
    </source>
</reference>
<feature type="signal peptide" evidence="1">
    <location>
        <begin position="1"/>
        <end position="26"/>
    </location>
</feature>
<reference evidence="2" key="1">
    <citation type="submission" date="2022-07" db="EMBL/GenBank/DDBJ databases">
        <authorList>
            <person name="Otstavnykh N."/>
            <person name="Isaeva M."/>
            <person name="Bystritskaya E."/>
        </authorList>
    </citation>
    <scope>NUCLEOTIDE SEQUENCE</scope>
    <source>
        <strain evidence="2">KCTC 52189</strain>
    </source>
</reference>
<evidence type="ECO:0000313" key="3">
    <source>
        <dbReference type="Proteomes" id="UP001226762"/>
    </source>
</evidence>
<proteinExistence type="predicted"/>
<dbReference type="AlphaFoldDB" id="A0AAE3WE80"/>
<dbReference type="RefSeq" id="WP_306735410.1">
    <property type="nucleotide sequence ID" value="NZ_JANHAX010000002.1"/>
</dbReference>
<comment type="caution">
    <text evidence="2">The sequence shown here is derived from an EMBL/GenBank/DDBJ whole genome shotgun (WGS) entry which is preliminary data.</text>
</comment>
<dbReference type="EMBL" id="JANHAX010000002">
    <property type="protein sequence ID" value="MDQ2090145.1"/>
    <property type="molecule type" value="Genomic_DNA"/>
</dbReference>
<gene>
    <name evidence="2" type="ORF">NO357_09580</name>
</gene>